<evidence type="ECO:0000313" key="1">
    <source>
        <dbReference type="EMBL" id="KAF7505549.1"/>
    </source>
</evidence>
<gene>
    <name evidence="1" type="ORF">GJ744_000711</name>
</gene>
<dbReference type="AlphaFoldDB" id="A0A8H7ADK6"/>
<organism evidence="1 2">
    <name type="scientific">Endocarpon pusillum</name>
    <dbReference type="NCBI Taxonomy" id="364733"/>
    <lineage>
        <taxon>Eukaryota</taxon>
        <taxon>Fungi</taxon>
        <taxon>Dikarya</taxon>
        <taxon>Ascomycota</taxon>
        <taxon>Pezizomycotina</taxon>
        <taxon>Eurotiomycetes</taxon>
        <taxon>Chaetothyriomycetidae</taxon>
        <taxon>Verrucariales</taxon>
        <taxon>Verrucariaceae</taxon>
        <taxon>Endocarpon</taxon>
    </lineage>
</organism>
<sequence length="72" mass="8040">MTVPQYLAFEINLARPQHQRLQSAQVAITLRFNARSARESRESHVEFQESPPSLSGLPAGFVIQVSETAEES</sequence>
<evidence type="ECO:0000313" key="2">
    <source>
        <dbReference type="Proteomes" id="UP000606974"/>
    </source>
</evidence>
<dbReference type="EMBL" id="JAACFV010000107">
    <property type="protein sequence ID" value="KAF7505549.1"/>
    <property type="molecule type" value="Genomic_DNA"/>
</dbReference>
<protein>
    <submittedName>
        <fullName evidence="1">Uncharacterized protein</fullName>
    </submittedName>
</protein>
<name>A0A8H7ADK6_9EURO</name>
<accession>A0A8H7ADK6</accession>
<dbReference type="Proteomes" id="UP000606974">
    <property type="component" value="Unassembled WGS sequence"/>
</dbReference>
<keyword evidence="2" id="KW-1185">Reference proteome</keyword>
<reference evidence="1" key="1">
    <citation type="submission" date="2020-02" db="EMBL/GenBank/DDBJ databases">
        <authorList>
            <person name="Palmer J.M."/>
        </authorList>
    </citation>
    <scope>NUCLEOTIDE SEQUENCE</scope>
    <source>
        <strain evidence="1">EPUS1.4</strain>
        <tissue evidence="1">Thallus</tissue>
    </source>
</reference>
<comment type="caution">
    <text evidence="1">The sequence shown here is derived from an EMBL/GenBank/DDBJ whole genome shotgun (WGS) entry which is preliminary data.</text>
</comment>
<proteinExistence type="predicted"/>